<dbReference type="KEGG" id="osg:BST96_11305"/>
<dbReference type="InterPro" id="IPR058548">
    <property type="entry name" value="MlaB-like_STAS"/>
</dbReference>
<dbReference type="RefSeq" id="WP_169713973.1">
    <property type="nucleotide sequence ID" value="NZ_CP019343.1"/>
</dbReference>
<dbReference type="EMBL" id="CP019343">
    <property type="protein sequence ID" value="ARN74658.1"/>
    <property type="molecule type" value="Genomic_DNA"/>
</dbReference>
<dbReference type="SUPFAM" id="SSF52091">
    <property type="entry name" value="SpoIIaa-like"/>
    <property type="match status" value="1"/>
</dbReference>
<feature type="domain" description="STAS" evidence="1">
    <location>
        <begin position="6"/>
        <end position="105"/>
    </location>
</feature>
<keyword evidence="3" id="KW-1185">Reference proteome</keyword>
<dbReference type="PANTHER" id="PTHR35849:SF2">
    <property type="entry name" value="BLR2341 PROTEIN"/>
    <property type="match status" value="1"/>
</dbReference>
<evidence type="ECO:0000313" key="3">
    <source>
        <dbReference type="Proteomes" id="UP000193450"/>
    </source>
</evidence>
<dbReference type="Proteomes" id="UP000193450">
    <property type="component" value="Chromosome"/>
</dbReference>
<accession>A0A1X9N998</accession>
<dbReference type="PANTHER" id="PTHR35849">
    <property type="entry name" value="BLR2341 PROTEIN"/>
    <property type="match status" value="1"/>
</dbReference>
<evidence type="ECO:0000313" key="2">
    <source>
        <dbReference type="EMBL" id="ARN74658.1"/>
    </source>
</evidence>
<organism evidence="2 3">
    <name type="scientific">Oceanicoccus sagamiensis</name>
    <dbReference type="NCBI Taxonomy" id="716816"/>
    <lineage>
        <taxon>Bacteria</taxon>
        <taxon>Pseudomonadati</taxon>
        <taxon>Pseudomonadota</taxon>
        <taxon>Gammaproteobacteria</taxon>
        <taxon>Cellvibrionales</taxon>
        <taxon>Spongiibacteraceae</taxon>
        <taxon>Oceanicoccus</taxon>
    </lineage>
</organism>
<reference evidence="2 3" key="1">
    <citation type="submission" date="2016-11" db="EMBL/GenBank/DDBJ databases">
        <title>Trade-off between light-utilization and light-protection in marine flavobacteria.</title>
        <authorList>
            <person name="Kumagai Y."/>
        </authorList>
    </citation>
    <scope>NUCLEOTIDE SEQUENCE [LARGE SCALE GENOMIC DNA]</scope>
    <source>
        <strain evidence="2 3">NBRC 107125</strain>
    </source>
</reference>
<dbReference type="InterPro" id="IPR002645">
    <property type="entry name" value="STAS_dom"/>
</dbReference>
<evidence type="ECO:0000259" key="1">
    <source>
        <dbReference type="PROSITE" id="PS50801"/>
    </source>
</evidence>
<gene>
    <name evidence="2" type="ORF">BST96_11305</name>
</gene>
<dbReference type="InterPro" id="IPR052746">
    <property type="entry name" value="MlaB_ABC_Transporter"/>
</dbReference>
<dbReference type="STRING" id="716816.BST96_11305"/>
<proteinExistence type="predicted"/>
<dbReference type="Gene3D" id="3.30.750.24">
    <property type="entry name" value="STAS domain"/>
    <property type="match status" value="1"/>
</dbReference>
<dbReference type="AlphaFoldDB" id="A0A1X9N998"/>
<dbReference type="Pfam" id="PF13466">
    <property type="entry name" value="STAS_2"/>
    <property type="match status" value="1"/>
</dbReference>
<name>A0A1X9N998_9GAMM</name>
<dbReference type="InterPro" id="IPR036513">
    <property type="entry name" value="STAS_dom_sf"/>
</dbReference>
<dbReference type="PROSITE" id="PS50801">
    <property type="entry name" value="STAS"/>
    <property type="match status" value="1"/>
</dbReference>
<protein>
    <recommendedName>
        <fullName evidence="1">STAS domain-containing protein</fullName>
    </recommendedName>
</protein>
<sequence>MTGKYDFCELISQDGSSLIRCKSELTILQAAAVKEVFIAAIATANPIQIDLQEVQALDVAFLQLLYSCQQSAVQEGLDFELVALSSECESLVALSGFPFKLAAGL</sequence>